<protein>
    <submittedName>
        <fullName evidence="5">Transcriptional regulator, HxlR family</fullName>
    </submittedName>
</protein>
<organism evidence="5 6">
    <name type="scientific">Moraxella cuniculi DSM 21768</name>
    <dbReference type="NCBI Taxonomy" id="1122245"/>
    <lineage>
        <taxon>Bacteria</taxon>
        <taxon>Pseudomonadati</taxon>
        <taxon>Pseudomonadota</taxon>
        <taxon>Gammaproteobacteria</taxon>
        <taxon>Moraxellales</taxon>
        <taxon>Moraxellaceae</taxon>
        <taxon>Moraxella</taxon>
    </lineage>
</organism>
<dbReference type="RefSeq" id="WP_076555261.1">
    <property type="nucleotide sequence ID" value="NZ_FTNU01000007.1"/>
</dbReference>
<keyword evidence="6" id="KW-1185">Reference proteome</keyword>
<dbReference type="Gene3D" id="1.10.10.10">
    <property type="entry name" value="Winged helix-like DNA-binding domain superfamily/Winged helix DNA-binding domain"/>
    <property type="match status" value="1"/>
</dbReference>
<feature type="domain" description="HTH hxlR-type" evidence="4">
    <location>
        <begin position="17"/>
        <end position="115"/>
    </location>
</feature>
<dbReference type="PANTHER" id="PTHR33204:SF37">
    <property type="entry name" value="HTH-TYPE TRANSCRIPTIONAL REGULATOR YODB"/>
    <property type="match status" value="1"/>
</dbReference>
<accession>A0A1N7EUA6</accession>
<dbReference type="SUPFAM" id="SSF46785">
    <property type="entry name" value="Winged helix' DNA-binding domain"/>
    <property type="match status" value="1"/>
</dbReference>
<dbReference type="STRING" id="34061.B0189_05585"/>
<dbReference type="PROSITE" id="PS51118">
    <property type="entry name" value="HTH_HXLR"/>
    <property type="match status" value="1"/>
</dbReference>
<proteinExistence type="predicted"/>
<evidence type="ECO:0000313" key="5">
    <source>
        <dbReference type="EMBL" id="SIR91652.1"/>
    </source>
</evidence>
<dbReference type="GO" id="GO:0003677">
    <property type="term" value="F:DNA binding"/>
    <property type="evidence" value="ECO:0007669"/>
    <property type="project" value="UniProtKB-KW"/>
</dbReference>
<evidence type="ECO:0000256" key="3">
    <source>
        <dbReference type="ARBA" id="ARBA00023163"/>
    </source>
</evidence>
<dbReference type="EMBL" id="FTNU01000007">
    <property type="protein sequence ID" value="SIR91652.1"/>
    <property type="molecule type" value="Genomic_DNA"/>
</dbReference>
<dbReference type="InterPro" id="IPR036388">
    <property type="entry name" value="WH-like_DNA-bd_sf"/>
</dbReference>
<name>A0A1N7EUA6_9GAMM</name>
<keyword evidence="2" id="KW-0238">DNA-binding</keyword>
<dbReference type="AlphaFoldDB" id="A0A1N7EUA6"/>
<evidence type="ECO:0000256" key="1">
    <source>
        <dbReference type="ARBA" id="ARBA00023015"/>
    </source>
</evidence>
<sequence>MTNHTDDNKGYVLAKDCPSREILNHLTSRWGVLVLIVLLEGRKRFGEIRKQIEGVSERMLSETLKQLEQDGMLIRQSFDTVPPHVEYYLTDLGVQAAEKVHDLVDWIETNLSIILQAKRGK</sequence>
<dbReference type="InterPro" id="IPR036390">
    <property type="entry name" value="WH_DNA-bd_sf"/>
</dbReference>
<evidence type="ECO:0000256" key="2">
    <source>
        <dbReference type="ARBA" id="ARBA00023125"/>
    </source>
</evidence>
<keyword evidence="3" id="KW-0804">Transcription</keyword>
<dbReference type="Proteomes" id="UP000187495">
    <property type="component" value="Unassembled WGS sequence"/>
</dbReference>
<keyword evidence="1" id="KW-0805">Transcription regulation</keyword>
<gene>
    <name evidence="5" type="ORF">SAMN02745664_10780</name>
</gene>
<dbReference type="InterPro" id="IPR002577">
    <property type="entry name" value="HTH_HxlR"/>
</dbReference>
<evidence type="ECO:0000259" key="4">
    <source>
        <dbReference type="PROSITE" id="PS51118"/>
    </source>
</evidence>
<reference evidence="6" key="1">
    <citation type="submission" date="2017-01" db="EMBL/GenBank/DDBJ databases">
        <authorList>
            <person name="Varghese N."/>
            <person name="Submissions S."/>
        </authorList>
    </citation>
    <scope>NUCLEOTIDE SEQUENCE [LARGE SCALE GENOMIC DNA]</scope>
    <source>
        <strain evidence="6">DSM 21768</strain>
    </source>
</reference>
<evidence type="ECO:0000313" key="6">
    <source>
        <dbReference type="Proteomes" id="UP000187495"/>
    </source>
</evidence>
<dbReference type="PANTHER" id="PTHR33204">
    <property type="entry name" value="TRANSCRIPTIONAL REGULATOR, MARR FAMILY"/>
    <property type="match status" value="1"/>
</dbReference>
<dbReference type="Pfam" id="PF01638">
    <property type="entry name" value="HxlR"/>
    <property type="match status" value="1"/>
</dbReference>